<dbReference type="InterPro" id="IPR001152">
    <property type="entry name" value="Beta-thymosin"/>
</dbReference>
<keyword evidence="3" id="KW-0963">Cytoplasm</keyword>
<feature type="compositionally biased region" description="Polar residues" evidence="7">
    <location>
        <begin position="1"/>
        <end position="10"/>
    </location>
</feature>
<dbReference type="GO" id="GO:0030334">
    <property type="term" value="P:regulation of cell migration"/>
    <property type="evidence" value="ECO:0007669"/>
    <property type="project" value="TreeGrafter"/>
</dbReference>
<proteinExistence type="inferred from homology"/>
<dbReference type="SMART" id="SM00152">
    <property type="entry name" value="THY"/>
    <property type="match status" value="1"/>
</dbReference>
<feature type="region of interest" description="Disordered" evidence="7">
    <location>
        <begin position="1"/>
        <end position="20"/>
    </location>
</feature>
<organism evidence="8 9">
    <name type="scientific">Catagonus wagneri</name>
    <name type="common">Chacoan peccary</name>
    <dbReference type="NCBI Taxonomy" id="51154"/>
    <lineage>
        <taxon>Eukaryota</taxon>
        <taxon>Metazoa</taxon>
        <taxon>Chordata</taxon>
        <taxon>Craniata</taxon>
        <taxon>Vertebrata</taxon>
        <taxon>Euteleostomi</taxon>
        <taxon>Mammalia</taxon>
        <taxon>Eutheria</taxon>
        <taxon>Laurasiatheria</taxon>
        <taxon>Artiodactyla</taxon>
        <taxon>Suina</taxon>
        <taxon>Tayassuidae</taxon>
        <taxon>Catagonus</taxon>
    </lineage>
</organism>
<accession>A0A8C3WR19</accession>
<protein>
    <recommendedName>
        <fullName evidence="10">Thymosin beta</fullName>
    </recommendedName>
</protein>
<keyword evidence="5" id="KW-0206">Cytoskeleton</keyword>
<evidence type="ECO:0000313" key="8">
    <source>
        <dbReference type="Ensembl" id="ENSCWAP00000016412.1"/>
    </source>
</evidence>
<reference evidence="8" key="1">
    <citation type="submission" date="2025-08" db="UniProtKB">
        <authorList>
            <consortium name="Ensembl"/>
        </authorList>
    </citation>
    <scope>IDENTIFICATION</scope>
</reference>
<keyword evidence="9" id="KW-1185">Reference proteome</keyword>
<dbReference type="PANTHER" id="PTHR12021:SF3">
    <property type="entry name" value="THYMOSIN BETA-4-LIKE"/>
    <property type="match status" value="1"/>
</dbReference>
<evidence type="ECO:0000256" key="2">
    <source>
        <dbReference type="ARBA" id="ARBA00009511"/>
    </source>
</evidence>
<dbReference type="PANTHER" id="PTHR12021">
    <property type="entry name" value="THYMOSIN BETA"/>
    <property type="match status" value="1"/>
</dbReference>
<dbReference type="GO" id="GO:0007015">
    <property type="term" value="P:actin filament organization"/>
    <property type="evidence" value="ECO:0007669"/>
    <property type="project" value="InterPro"/>
</dbReference>
<keyword evidence="4" id="KW-0009">Actin-binding</keyword>
<dbReference type="GO" id="GO:0005737">
    <property type="term" value="C:cytoplasm"/>
    <property type="evidence" value="ECO:0007669"/>
    <property type="project" value="TreeGrafter"/>
</dbReference>
<evidence type="ECO:0000256" key="4">
    <source>
        <dbReference type="ARBA" id="ARBA00023203"/>
    </source>
</evidence>
<dbReference type="GO" id="GO:0005856">
    <property type="term" value="C:cytoskeleton"/>
    <property type="evidence" value="ECO:0007669"/>
    <property type="project" value="UniProtKB-SubCell"/>
</dbReference>
<name>A0A8C3WR19_9CETA</name>
<reference evidence="8" key="2">
    <citation type="submission" date="2025-09" db="UniProtKB">
        <authorList>
            <consortium name="Ensembl"/>
        </authorList>
    </citation>
    <scope>IDENTIFICATION</scope>
</reference>
<comment type="function">
    <text evidence="6">Plays an important role in the organization of the cytoskeleton. Binds to and sequesters actin monomers (G actin) and therefore inhibits actin polymerization.</text>
</comment>
<dbReference type="FunFam" id="1.20.5.520:FF:000001">
    <property type="entry name" value="Thymosin beta"/>
    <property type="match status" value="1"/>
</dbReference>
<comment type="similarity">
    <text evidence="2">Belongs to the thymosin beta family.</text>
</comment>
<dbReference type="GeneTree" id="ENSGT01010000222693"/>
<dbReference type="Pfam" id="PF01290">
    <property type="entry name" value="Thymosin"/>
    <property type="match status" value="1"/>
</dbReference>
<dbReference type="AlphaFoldDB" id="A0A8C3WR19"/>
<dbReference type="GO" id="GO:0003785">
    <property type="term" value="F:actin monomer binding"/>
    <property type="evidence" value="ECO:0007669"/>
    <property type="project" value="InterPro"/>
</dbReference>
<comment type="subcellular location">
    <subcellularLocation>
        <location evidence="1">Cytoplasm</location>
        <location evidence="1">Cytoskeleton</location>
    </subcellularLocation>
</comment>
<feature type="compositionally biased region" description="Basic and acidic residues" evidence="7">
    <location>
        <begin position="42"/>
        <end position="53"/>
    </location>
</feature>
<dbReference type="InterPro" id="IPR038386">
    <property type="entry name" value="Beta-thymosin_sf"/>
</dbReference>
<evidence type="ECO:0000256" key="7">
    <source>
        <dbReference type="SAM" id="MobiDB-lite"/>
    </source>
</evidence>
<evidence type="ECO:0000313" key="9">
    <source>
        <dbReference type="Proteomes" id="UP000694540"/>
    </source>
</evidence>
<feature type="region of interest" description="Disordered" evidence="7">
    <location>
        <begin position="30"/>
        <end position="53"/>
    </location>
</feature>
<evidence type="ECO:0000256" key="6">
    <source>
        <dbReference type="ARBA" id="ARBA00025497"/>
    </source>
</evidence>
<evidence type="ECO:0008006" key="10">
    <source>
        <dbReference type="Google" id="ProtNLM"/>
    </source>
</evidence>
<evidence type="ECO:0000256" key="5">
    <source>
        <dbReference type="ARBA" id="ARBA00023212"/>
    </source>
</evidence>
<dbReference type="Ensembl" id="ENSCWAT00000017803.1">
    <property type="protein sequence ID" value="ENSCWAP00000016412.1"/>
    <property type="gene ID" value="ENSCWAG00000012705.1"/>
</dbReference>
<evidence type="ECO:0000256" key="1">
    <source>
        <dbReference type="ARBA" id="ARBA00004245"/>
    </source>
</evidence>
<sequence>MPHPASSATMSAKPDMAGIEKFSKSKVKKIATQEKNLLPSKETMEKEKQAREG</sequence>
<dbReference type="Proteomes" id="UP000694540">
    <property type="component" value="Unplaced"/>
</dbReference>
<dbReference type="Gene3D" id="1.20.5.520">
    <property type="entry name" value="Single helix bin"/>
    <property type="match status" value="1"/>
</dbReference>
<evidence type="ECO:0000256" key="3">
    <source>
        <dbReference type="ARBA" id="ARBA00022490"/>
    </source>
</evidence>